<sequence length="298" mass="34187">MQMRMTLRQLELFLALAKRPHIGEVGKEVGLTQSAVSMAIKSLEEILETRLFDRINKKIVLNENGRLFLGRVEHLVLGLKEAESIFRDEHLHGEIRVGVSSSIANYIIPKIFYSFMQSHDGVSFKMETGNTHEVASLIENGRVDMGFIEGEYDGLDIQHEVLGKDELYIVTGDASLVREEPYRMEELLGRRWVLREKGSGTRDTFMSHLGDLSKSLNVYMELDHTGAVKSILSNRDTVSCLSRYSVQKELKYGLLFRLPVEGYSFTRSFYTIWHKNKFMSSLITAFIEFTRSWDGMSR</sequence>
<dbReference type="RefSeq" id="WP_226859958.1">
    <property type="nucleotide sequence ID" value="NZ_FMUX01000020.1"/>
</dbReference>
<keyword evidence="3 6" id="KW-0238">DNA-binding</keyword>
<dbReference type="Gene3D" id="3.40.190.290">
    <property type="match status" value="1"/>
</dbReference>
<dbReference type="InterPro" id="IPR036390">
    <property type="entry name" value="WH_DNA-bd_sf"/>
</dbReference>
<dbReference type="PANTHER" id="PTHR30126:SF94">
    <property type="entry name" value="LYSR FAMILY TRANSCRIPTIONAL REGULATOR"/>
    <property type="match status" value="1"/>
</dbReference>
<dbReference type="GO" id="GO:0003700">
    <property type="term" value="F:DNA-binding transcription factor activity"/>
    <property type="evidence" value="ECO:0007669"/>
    <property type="project" value="InterPro"/>
</dbReference>
<dbReference type="InterPro" id="IPR005119">
    <property type="entry name" value="LysR_subst-bd"/>
</dbReference>
<keyword evidence="7" id="KW-1185">Reference proteome</keyword>
<dbReference type="Pfam" id="PF03466">
    <property type="entry name" value="LysR_substrate"/>
    <property type="match status" value="1"/>
</dbReference>
<evidence type="ECO:0000256" key="4">
    <source>
        <dbReference type="ARBA" id="ARBA00023163"/>
    </source>
</evidence>
<dbReference type="GO" id="GO:0000976">
    <property type="term" value="F:transcription cis-regulatory region binding"/>
    <property type="evidence" value="ECO:0007669"/>
    <property type="project" value="TreeGrafter"/>
</dbReference>
<dbReference type="PROSITE" id="PS50931">
    <property type="entry name" value="HTH_LYSR"/>
    <property type="match status" value="1"/>
</dbReference>
<feature type="domain" description="HTH lysR-type" evidence="5">
    <location>
        <begin position="5"/>
        <end position="62"/>
    </location>
</feature>
<proteinExistence type="inferred from homology"/>
<dbReference type="AlphaFoldDB" id="A0A1G5IIR2"/>
<dbReference type="Gene3D" id="1.10.10.10">
    <property type="entry name" value="Winged helix-like DNA-binding domain superfamily/Winged helix DNA-binding domain"/>
    <property type="match status" value="1"/>
</dbReference>
<evidence type="ECO:0000313" key="7">
    <source>
        <dbReference type="Proteomes" id="UP000198870"/>
    </source>
</evidence>
<dbReference type="PANTHER" id="PTHR30126">
    <property type="entry name" value="HTH-TYPE TRANSCRIPTIONAL REGULATOR"/>
    <property type="match status" value="1"/>
</dbReference>
<dbReference type="CDD" id="cd08420">
    <property type="entry name" value="PBP2_CysL_like"/>
    <property type="match status" value="1"/>
</dbReference>
<evidence type="ECO:0000256" key="3">
    <source>
        <dbReference type="ARBA" id="ARBA00023125"/>
    </source>
</evidence>
<dbReference type="SUPFAM" id="SSF46785">
    <property type="entry name" value="Winged helix' DNA-binding domain"/>
    <property type="match status" value="1"/>
</dbReference>
<reference evidence="6 7" key="1">
    <citation type="submission" date="2016-10" db="EMBL/GenBank/DDBJ databases">
        <authorList>
            <person name="de Groot N.N."/>
        </authorList>
    </citation>
    <scope>NUCLEOTIDE SEQUENCE [LARGE SCALE GENOMIC DNA]</scope>
    <source>
        <strain evidence="6 7">AA1</strain>
    </source>
</reference>
<evidence type="ECO:0000313" key="6">
    <source>
        <dbReference type="EMBL" id="SCY75962.1"/>
    </source>
</evidence>
<gene>
    <name evidence="6" type="ORF">SAMN05216233_12051</name>
</gene>
<dbReference type="InterPro" id="IPR000847">
    <property type="entry name" value="LysR_HTH_N"/>
</dbReference>
<name>A0A1G5IIR2_9BACT</name>
<keyword evidence="2" id="KW-0805">Transcription regulation</keyword>
<evidence type="ECO:0000259" key="5">
    <source>
        <dbReference type="PROSITE" id="PS50931"/>
    </source>
</evidence>
<dbReference type="Pfam" id="PF00126">
    <property type="entry name" value="HTH_1"/>
    <property type="match status" value="1"/>
</dbReference>
<evidence type="ECO:0000256" key="1">
    <source>
        <dbReference type="ARBA" id="ARBA00009437"/>
    </source>
</evidence>
<dbReference type="SUPFAM" id="SSF53850">
    <property type="entry name" value="Periplasmic binding protein-like II"/>
    <property type="match status" value="1"/>
</dbReference>
<evidence type="ECO:0000256" key="2">
    <source>
        <dbReference type="ARBA" id="ARBA00023015"/>
    </source>
</evidence>
<dbReference type="InterPro" id="IPR036388">
    <property type="entry name" value="WH-like_DNA-bd_sf"/>
</dbReference>
<dbReference type="Proteomes" id="UP000198870">
    <property type="component" value="Unassembled WGS sequence"/>
</dbReference>
<comment type="similarity">
    <text evidence="1">Belongs to the LysR transcriptional regulatory family.</text>
</comment>
<dbReference type="STRING" id="419481.SAMN05216233_12051"/>
<keyword evidence="4" id="KW-0804">Transcription</keyword>
<dbReference type="EMBL" id="FMUX01000020">
    <property type="protein sequence ID" value="SCY75962.1"/>
    <property type="molecule type" value="Genomic_DNA"/>
</dbReference>
<accession>A0A1G5IIR2</accession>
<protein>
    <submittedName>
        <fullName evidence="6">DNA-binding transcriptional regulator, LysR family</fullName>
    </submittedName>
</protein>
<organism evidence="6 7">
    <name type="scientific">Desulfoluna spongiiphila</name>
    <dbReference type="NCBI Taxonomy" id="419481"/>
    <lineage>
        <taxon>Bacteria</taxon>
        <taxon>Pseudomonadati</taxon>
        <taxon>Thermodesulfobacteriota</taxon>
        <taxon>Desulfobacteria</taxon>
        <taxon>Desulfobacterales</taxon>
        <taxon>Desulfolunaceae</taxon>
        <taxon>Desulfoluna</taxon>
    </lineage>
</organism>